<name>A0ABU6Q8W2_9FABA</name>
<organism evidence="3 4">
    <name type="scientific">Stylosanthes scabra</name>
    <dbReference type="NCBI Taxonomy" id="79078"/>
    <lineage>
        <taxon>Eukaryota</taxon>
        <taxon>Viridiplantae</taxon>
        <taxon>Streptophyta</taxon>
        <taxon>Embryophyta</taxon>
        <taxon>Tracheophyta</taxon>
        <taxon>Spermatophyta</taxon>
        <taxon>Magnoliopsida</taxon>
        <taxon>eudicotyledons</taxon>
        <taxon>Gunneridae</taxon>
        <taxon>Pentapetalae</taxon>
        <taxon>rosids</taxon>
        <taxon>fabids</taxon>
        <taxon>Fabales</taxon>
        <taxon>Fabaceae</taxon>
        <taxon>Papilionoideae</taxon>
        <taxon>50 kb inversion clade</taxon>
        <taxon>dalbergioids sensu lato</taxon>
        <taxon>Dalbergieae</taxon>
        <taxon>Pterocarpus clade</taxon>
        <taxon>Stylosanthes</taxon>
    </lineage>
</organism>
<evidence type="ECO:0000313" key="3">
    <source>
        <dbReference type="EMBL" id="MED6108231.1"/>
    </source>
</evidence>
<gene>
    <name evidence="3" type="ORF">PIB30_021687</name>
</gene>
<reference evidence="3 4" key="1">
    <citation type="journal article" date="2023" name="Plants (Basel)">
        <title>Bridging the Gap: Combining Genomics and Transcriptomics Approaches to Understand Stylosanthes scabra, an Orphan Legume from the Brazilian Caatinga.</title>
        <authorList>
            <person name="Ferreira-Neto J.R.C."/>
            <person name="da Silva M.D."/>
            <person name="Binneck E."/>
            <person name="de Melo N.F."/>
            <person name="da Silva R.H."/>
            <person name="de Melo A.L.T.M."/>
            <person name="Pandolfi V."/>
            <person name="Bustamante F.O."/>
            <person name="Brasileiro-Vidal A.C."/>
            <person name="Benko-Iseppon A.M."/>
        </authorList>
    </citation>
    <scope>NUCLEOTIDE SEQUENCE [LARGE SCALE GENOMIC DNA]</scope>
    <source>
        <tissue evidence="3">Leaves</tissue>
    </source>
</reference>
<dbReference type="Proteomes" id="UP001341840">
    <property type="component" value="Unassembled WGS sequence"/>
</dbReference>
<evidence type="ECO:0000313" key="4">
    <source>
        <dbReference type="Proteomes" id="UP001341840"/>
    </source>
</evidence>
<keyword evidence="2" id="KW-0732">Signal</keyword>
<proteinExistence type="predicted"/>
<protein>
    <submittedName>
        <fullName evidence="3">Uncharacterized protein</fullName>
    </submittedName>
</protein>
<dbReference type="EMBL" id="JASCZI010000072">
    <property type="protein sequence ID" value="MED6108231.1"/>
    <property type="molecule type" value="Genomic_DNA"/>
</dbReference>
<feature type="chain" id="PRO_5045726437" evidence="2">
    <location>
        <begin position="22"/>
        <end position="162"/>
    </location>
</feature>
<feature type="region of interest" description="Disordered" evidence="1">
    <location>
        <begin position="140"/>
        <end position="162"/>
    </location>
</feature>
<accession>A0ABU6Q8W2</accession>
<feature type="signal peptide" evidence="2">
    <location>
        <begin position="1"/>
        <end position="21"/>
    </location>
</feature>
<sequence length="162" mass="18295">MRMTALVRLEALMLSLIVVERKIKRENREETRERGCKEPWPMTPLLFWSSTSLEEESWNSLSVAARLLPLPLCFVPPFLTKNCHCLGSVQSSPMLFLLADECCSIFFELVFGPMDQVVPQKLSLVFCDIMVLRRRSRRAARVEPHPGPAKEAGPAVQAAQAP</sequence>
<evidence type="ECO:0000256" key="2">
    <source>
        <dbReference type="SAM" id="SignalP"/>
    </source>
</evidence>
<keyword evidence="4" id="KW-1185">Reference proteome</keyword>
<evidence type="ECO:0000256" key="1">
    <source>
        <dbReference type="SAM" id="MobiDB-lite"/>
    </source>
</evidence>
<comment type="caution">
    <text evidence="3">The sequence shown here is derived from an EMBL/GenBank/DDBJ whole genome shotgun (WGS) entry which is preliminary data.</text>
</comment>